<evidence type="ECO:0000313" key="3">
    <source>
        <dbReference type="EMBL" id="SNS98666.1"/>
    </source>
</evidence>
<dbReference type="OrthoDB" id="1338457at2"/>
<keyword evidence="4" id="KW-1185">Reference proteome</keyword>
<reference evidence="4" key="1">
    <citation type="submission" date="2017-06" db="EMBL/GenBank/DDBJ databases">
        <authorList>
            <person name="Varghese N."/>
            <person name="Submissions S."/>
        </authorList>
    </citation>
    <scope>NUCLEOTIDE SEQUENCE [LARGE SCALE GENOMIC DNA]</scope>
    <source>
        <strain evidence="4">NKM1</strain>
    </source>
</reference>
<sequence>MAKYQLTQKQQRFCLEYLKDSNAKAAAVRAGYSEKTAMEQGYQLLQKTSVQKEISRLQAIVAEETNVQVKDLVKELAKVAFTNLPDLLETGTTLKVKNLGNLTEAQRASILEIKETRGKDGSVTRTIKTHSKLTAIDMLMKNLGGYVTASDLIDRLPEERLAQLVDEIMEKLKR</sequence>
<evidence type="ECO:0000256" key="2">
    <source>
        <dbReference type="ARBA" id="ARBA00023219"/>
    </source>
</evidence>
<dbReference type="GO" id="GO:0051276">
    <property type="term" value="P:chromosome organization"/>
    <property type="evidence" value="ECO:0007669"/>
    <property type="project" value="InterPro"/>
</dbReference>
<gene>
    <name evidence="3" type="ORF">SAMN06296052_11979</name>
</gene>
<keyword evidence="2" id="KW-0231">Viral genome packaging</keyword>
<dbReference type="InterPro" id="IPR005335">
    <property type="entry name" value="Terminase_ssu"/>
</dbReference>
<dbReference type="InterPro" id="IPR052404">
    <property type="entry name" value="SPP1-like_terminase"/>
</dbReference>
<dbReference type="EMBL" id="FZOQ01000019">
    <property type="protein sequence ID" value="SNS98666.1"/>
    <property type="molecule type" value="Genomic_DNA"/>
</dbReference>
<dbReference type="Proteomes" id="UP000198432">
    <property type="component" value="Unassembled WGS sequence"/>
</dbReference>
<proteinExistence type="predicted"/>
<dbReference type="Gene3D" id="1.10.10.1400">
    <property type="entry name" value="Terminase, small subunit, N-terminal DNA-binding domain, HTH motif"/>
    <property type="match status" value="1"/>
</dbReference>
<dbReference type="AlphaFoldDB" id="A0A239IY10"/>
<evidence type="ECO:0000313" key="4">
    <source>
        <dbReference type="Proteomes" id="UP000198432"/>
    </source>
</evidence>
<accession>A0A239IY10</accession>
<evidence type="ECO:0000256" key="1">
    <source>
        <dbReference type="ARBA" id="ARBA00022612"/>
    </source>
</evidence>
<protein>
    <submittedName>
        <fullName evidence="3">Phage terminase small subunit</fullName>
    </submittedName>
</protein>
<dbReference type="RefSeq" id="WP_089320698.1">
    <property type="nucleotide sequence ID" value="NZ_FZOQ01000019.1"/>
</dbReference>
<organism evidence="3 4">
    <name type="scientific">Pontibacter ummariensis</name>
    <dbReference type="NCBI Taxonomy" id="1610492"/>
    <lineage>
        <taxon>Bacteria</taxon>
        <taxon>Pseudomonadati</taxon>
        <taxon>Bacteroidota</taxon>
        <taxon>Cytophagia</taxon>
        <taxon>Cytophagales</taxon>
        <taxon>Hymenobacteraceae</taxon>
        <taxon>Pontibacter</taxon>
    </lineage>
</organism>
<dbReference type="PANTHER" id="PTHR41328">
    <property type="entry name" value="TERMINASE SMALL SUBUNIT-RELATED"/>
    <property type="match status" value="1"/>
</dbReference>
<dbReference type="InterPro" id="IPR038713">
    <property type="entry name" value="Terminase_Gp1_N_sf"/>
</dbReference>
<name>A0A239IY10_9BACT</name>
<dbReference type="Pfam" id="PF03592">
    <property type="entry name" value="Terminase_2"/>
    <property type="match status" value="1"/>
</dbReference>
<dbReference type="PANTHER" id="PTHR41328:SF2">
    <property type="entry name" value="TERMINASE SMALL SUBUNIT"/>
    <property type="match status" value="1"/>
</dbReference>
<keyword evidence="1" id="KW-1188">Viral release from host cell</keyword>